<keyword evidence="5" id="KW-0406">Ion transport</keyword>
<keyword evidence="11" id="KW-1185">Reference proteome</keyword>
<feature type="transmembrane region" description="Helical" evidence="8">
    <location>
        <begin position="392"/>
        <end position="413"/>
    </location>
</feature>
<protein>
    <recommendedName>
        <fullName evidence="9">Cation/H+ exchanger transmembrane domain-containing protein</fullName>
    </recommendedName>
</protein>
<evidence type="ECO:0000256" key="6">
    <source>
        <dbReference type="ARBA" id="ARBA00023136"/>
    </source>
</evidence>
<dbReference type="GO" id="GO:0016020">
    <property type="term" value="C:membrane"/>
    <property type="evidence" value="ECO:0007669"/>
    <property type="project" value="UniProtKB-SubCell"/>
</dbReference>
<feature type="region of interest" description="Disordered" evidence="7">
    <location>
        <begin position="799"/>
        <end position="871"/>
    </location>
</feature>
<feature type="compositionally biased region" description="Basic and acidic residues" evidence="7">
    <location>
        <begin position="799"/>
        <end position="831"/>
    </location>
</feature>
<evidence type="ECO:0000256" key="1">
    <source>
        <dbReference type="ARBA" id="ARBA00004141"/>
    </source>
</evidence>
<feature type="transmembrane region" description="Helical" evidence="8">
    <location>
        <begin position="300"/>
        <end position="316"/>
    </location>
</feature>
<dbReference type="InterPro" id="IPR006153">
    <property type="entry name" value="Cation/H_exchanger_TM"/>
</dbReference>
<dbReference type="PANTHER" id="PTHR32468">
    <property type="entry name" value="CATION/H + ANTIPORTER"/>
    <property type="match status" value="1"/>
</dbReference>
<dbReference type="GO" id="GO:1902600">
    <property type="term" value="P:proton transmembrane transport"/>
    <property type="evidence" value="ECO:0007669"/>
    <property type="project" value="InterPro"/>
</dbReference>
<evidence type="ECO:0000256" key="4">
    <source>
        <dbReference type="ARBA" id="ARBA00022989"/>
    </source>
</evidence>
<dbReference type="InterPro" id="IPR038770">
    <property type="entry name" value="Na+/solute_symporter_sf"/>
</dbReference>
<organism evidence="10 11">
    <name type="scientific">Polysphondylium violaceum</name>
    <dbReference type="NCBI Taxonomy" id="133409"/>
    <lineage>
        <taxon>Eukaryota</taxon>
        <taxon>Amoebozoa</taxon>
        <taxon>Evosea</taxon>
        <taxon>Eumycetozoa</taxon>
        <taxon>Dictyostelia</taxon>
        <taxon>Dictyosteliales</taxon>
        <taxon>Dictyosteliaceae</taxon>
        <taxon>Polysphondylium</taxon>
    </lineage>
</organism>
<feature type="transmembrane region" description="Helical" evidence="8">
    <location>
        <begin position="136"/>
        <end position="160"/>
    </location>
</feature>
<keyword evidence="6 8" id="KW-0472">Membrane</keyword>
<feature type="transmembrane region" description="Helical" evidence="8">
    <location>
        <begin position="205"/>
        <end position="226"/>
    </location>
</feature>
<reference evidence="10" key="1">
    <citation type="submission" date="2020-01" db="EMBL/GenBank/DDBJ databases">
        <title>Development of genomics and gene disruption for Polysphondylium violaceum indicates a role for the polyketide synthase stlB in stalk morphogenesis.</title>
        <authorList>
            <person name="Narita B."/>
            <person name="Kawabe Y."/>
            <person name="Kin K."/>
            <person name="Saito T."/>
            <person name="Gibbs R."/>
            <person name="Kuspa A."/>
            <person name="Muzny D."/>
            <person name="Queller D."/>
            <person name="Richards S."/>
            <person name="Strassman J."/>
            <person name="Sucgang R."/>
            <person name="Worley K."/>
            <person name="Schaap P."/>
        </authorList>
    </citation>
    <scope>NUCLEOTIDE SEQUENCE</scope>
    <source>
        <strain evidence="10">QSvi11</strain>
    </source>
</reference>
<comment type="caution">
    <text evidence="10">The sequence shown here is derived from an EMBL/GenBank/DDBJ whole genome shotgun (WGS) entry which is preliminary data.</text>
</comment>
<accession>A0A8J4PNU3</accession>
<feature type="transmembrane region" description="Helical" evidence="8">
    <location>
        <begin position="41"/>
        <end position="60"/>
    </location>
</feature>
<dbReference type="PANTHER" id="PTHR32468:SF11">
    <property type="entry name" value="CATION_H+ EXCHANGER DOMAIN-CONTAINING PROTEIN"/>
    <property type="match status" value="1"/>
</dbReference>
<gene>
    <name evidence="10" type="ORF">CYY_008300</name>
</gene>
<feature type="transmembrane region" description="Helical" evidence="8">
    <location>
        <begin position="328"/>
        <end position="348"/>
    </location>
</feature>
<dbReference type="AlphaFoldDB" id="A0A8J4PNU3"/>
<feature type="transmembrane region" description="Helical" evidence="8">
    <location>
        <begin position="106"/>
        <end position="130"/>
    </location>
</feature>
<dbReference type="OrthoDB" id="2687058at2759"/>
<evidence type="ECO:0000259" key="9">
    <source>
        <dbReference type="Pfam" id="PF00999"/>
    </source>
</evidence>
<evidence type="ECO:0000313" key="11">
    <source>
        <dbReference type="Proteomes" id="UP000695562"/>
    </source>
</evidence>
<evidence type="ECO:0000256" key="8">
    <source>
        <dbReference type="SAM" id="Phobius"/>
    </source>
</evidence>
<feature type="domain" description="Cation/H+ exchanger transmembrane" evidence="9">
    <location>
        <begin position="25"/>
        <end position="415"/>
    </location>
</feature>
<dbReference type="Gene3D" id="1.20.1530.20">
    <property type="match status" value="1"/>
</dbReference>
<proteinExistence type="predicted"/>
<keyword evidence="4 8" id="KW-1133">Transmembrane helix</keyword>
<feature type="transmembrane region" description="Helical" evidence="8">
    <location>
        <begin position="72"/>
        <end position="94"/>
    </location>
</feature>
<keyword evidence="3 8" id="KW-0812">Transmembrane</keyword>
<feature type="transmembrane region" description="Helical" evidence="8">
    <location>
        <begin position="172"/>
        <end position="193"/>
    </location>
</feature>
<dbReference type="GO" id="GO:0015297">
    <property type="term" value="F:antiporter activity"/>
    <property type="evidence" value="ECO:0007669"/>
    <property type="project" value="InterPro"/>
</dbReference>
<feature type="transmembrane region" description="Helical" evidence="8">
    <location>
        <begin position="247"/>
        <end position="264"/>
    </location>
</feature>
<evidence type="ECO:0000256" key="2">
    <source>
        <dbReference type="ARBA" id="ARBA00022448"/>
    </source>
</evidence>
<feature type="transmembrane region" description="Helical" evidence="8">
    <location>
        <begin position="360"/>
        <end position="380"/>
    </location>
</feature>
<sequence length="1000" mass="109118">MVYSNPLTESHVGLFLIQCLLIIILSRIVSWLFAKIQQPPVIAEIISGILLGPTAIGRIPGFTENIFPPESVTILSVFAQIGLIFFMFIIGLELDPTLFRSQIKSSAIISFFSIVFPFGLGIAASVYLAQIQETDWSYSLGIFIGVALAITAFPVLARILTSKKLLSTPIGILSIACAAINDICGWILLGLSVSLAGSGGNLDTLWTLIAAAGFVIVMLLIIRPLLNRVVGKVWRVDNNGGAPHSPSHLIMSAVVILLFIASFATEWIGIHAMFGAFTLGAIIPKTGAFNQAITEKIEDLVLVFLLPLYFVVSGLRTDLTTLNSGESWLGVLLIISCACVGKVVGAGVSAKFLGHNLKDSFSIGVLMNTRGLVELIVLNLGLDFGIIKIKVFGIMVLMAVFTTILTGPIISLLMRKPKKAGVLGADNFVFCTSSPNIAPSLIDLGFTMGNKYLVTTLTRRKLKKMYLLVLAEVNDRPSDFISQIRKDFSKEAFSHLTNQATQMKMKVSIKSIVTDNDNLSNEVISFSNSKGTGFLVIGQEGRFIQGRDGSLSADVLSQIIKNSKSHVGVFTDKSGSRGGTHRFKRILLVYFGGDNPNDQESLTVAEKMASTEGVQVTVIVFNNELYWKYKKEGMLDKNKYAQMVQSYPIPMGNVNSPTHSLYPSPVVGNSDVDSSTAEPSPNFINNTTPIPIPSSVAADNSNADQPSTLVPTVPVDIHQSHLDSVLNGVNKESINVIYKPRKSQLKVLLEECHNYDLLVVPYQEFKPATPFVFPSFSVPGIEMMKKSLSMVQLSKKSTNHLDHKDIGSPSVDHIHEYDDHPHIDPSRDRASSKSSATASTNQLHHRHLADSKQTNIAKEDNGKADLLSNDEINYGDQREIMAKSFSSSSDEEEHDPYWNQCPISTLVIYHKDTIIQNSSIDNSPNMNGGGANGGGANHDIENGHIELDPYEVDPNNLRVSLPGQEETNLRNFNEIANQDVENHNDNPLDTVLDIPKDKEA</sequence>
<dbReference type="Pfam" id="PF00999">
    <property type="entry name" value="Na_H_Exchanger"/>
    <property type="match status" value="1"/>
</dbReference>
<dbReference type="EMBL" id="AJWJ01000499">
    <property type="protein sequence ID" value="KAF2070387.1"/>
    <property type="molecule type" value="Genomic_DNA"/>
</dbReference>
<keyword evidence="2" id="KW-0813">Transport</keyword>
<feature type="transmembrane region" description="Helical" evidence="8">
    <location>
        <begin position="12"/>
        <end position="34"/>
    </location>
</feature>
<comment type="subcellular location">
    <subcellularLocation>
        <location evidence="1">Membrane</location>
        <topology evidence="1">Multi-pass membrane protein</topology>
    </subcellularLocation>
</comment>
<evidence type="ECO:0000256" key="5">
    <source>
        <dbReference type="ARBA" id="ARBA00023065"/>
    </source>
</evidence>
<feature type="region of interest" description="Disordered" evidence="7">
    <location>
        <begin position="977"/>
        <end position="1000"/>
    </location>
</feature>
<evidence type="ECO:0000256" key="7">
    <source>
        <dbReference type="SAM" id="MobiDB-lite"/>
    </source>
</evidence>
<dbReference type="InterPro" id="IPR050794">
    <property type="entry name" value="CPA2_transporter"/>
</dbReference>
<evidence type="ECO:0000313" key="10">
    <source>
        <dbReference type="EMBL" id="KAF2070387.1"/>
    </source>
</evidence>
<dbReference type="Proteomes" id="UP000695562">
    <property type="component" value="Unassembled WGS sequence"/>
</dbReference>
<evidence type="ECO:0000256" key="3">
    <source>
        <dbReference type="ARBA" id="ARBA00022692"/>
    </source>
</evidence>
<name>A0A8J4PNU3_9MYCE</name>